<evidence type="ECO:0000313" key="8">
    <source>
        <dbReference type="Proteomes" id="UP000642993"/>
    </source>
</evidence>
<keyword evidence="3 5" id="KW-0460">Magnesium</keyword>
<protein>
    <submittedName>
        <fullName evidence="7">CoA ester lyase</fullName>
    </submittedName>
</protein>
<dbReference type="EMBL" id="JACYWE010000003">
    <property type="protein sequence ID" value="MBD8506297.1"/>
    <property type="molecule type" value="Genomic_DNA"/>
</dbReference>
<feature type="domain" description="HpcH/HpaI aldolase/citrate lyase" evidence="6">
    <location>
        <begin position="7"/>
        <end position="238"/>
    </location>
</feature>
<dbReference type="AlphaFoldDB" id="A0A927JCV0"/>
<dbReference type="InterPro" id="IPR005000">
    <property type="entry name" value="Aldolase/citrate-lyase_domain"/>
</dbReference>
<dbReference type="GO" id="GO:0000287">
    <property type="term" value="F:magnesium ion binding"/>
    <property type="evidence" value="ECO:0007669"/>
    <property type="project" value="TreeGrafter"/>
</dbReference>
<dbReference type="PIRSF" id="PIRSF015582">
    <property type="entry name" value="Cit_lyase_B"/>
    <property type="match status" value="1"/>
</dbReference>
<dbReference type="SUPFAM" id="SSF51621">
    <property type="entry name" value="Phosphoenolpyruvate/pyruvate domain"/>
    <property type="match status" value="1"/>
</dbReference>
<dbReference type="InterPro" id="IPR040442">
    <property type="entry name" value="Pyrv_kinase-like_dom_sf"/>
</dbReference>
<dbReference type="GO" id="GO:0016829">
    <property type="term" value="F:lyase activity"/>
    <property type="evidence" value="ECO:0007669"/>
    <property type="project" value="UniProtKB-KW"/>
</dbReference>
<dbReference type="InterPro" id="IPR015813">
    <property type="entry name" value="Pyrv/PenolPyrv_kinase-like_dom"/>
</dbReference>
<feature type="binding site" evidence="5">
    <location>
        <position position="134"/>
    </location>
    <ligand>
        <name>Mg(2+)</name>
        <dbReference type="ChEBI" id="CHEBI:18420"/>
    </ligand>
</feature>
<name>A0A927JCV0_9ACTN</name>
<dbReference type="FunFam" id="3.20.20.60:FF:000013">
    <property type="entry name" value="Citrate lyase beta subunit"/>
    <property type="match status" value="1"/>
</dbReference>
<reference evidence="7" key="1">
    <citation type="submission" date="2020-09" db="EMBL/GenBank/DDBJ databases">
        <title>Hoyosella lacisalsi sp. nov., a halotolerant actinobacterium isolated from soil of Lake Gudzhirganskoe.</title>
        <authorList>
            <person name="Yang Q."/>
            <person name="Guo P.Y."/>
            <person name="Liu S.W."/>
            <person name="Li F.N."/>
            <person name="Sun C.H."/>
        </authorList>
    </citation>
    <scope>NUCLEOTIDE SEQUENCE</scope>
    <source>
        <strain evidence="7">G463</strain>
    </source>
</reference>
<dbReference type="InterPro" id="IPR011206">
    <property type="entry name" value="Citrate_lyase_beta/mcl1/mcl2"/>
</dbReference>
<evidence type="ECO:0000256" key="1">
    <source>
        <dbReference type="ARBA" id="ARBA00001946"/>
    </source>
</evidence>
<evidence type="ECO:0000256" key="5">
    <source>
        <dbReference type="PIRSR" id="PIRSR015582-2"/>
    </source>
</evidence>
<dbReference type="PANTHER" id="PTHR32308">
    <property type="entry name" value="LYASE BETA SUBUNIT, PUTATIVE (AFU_ORTHOLOGUE AFUA_4G13030)-RELATED"/>
    <property type="match status" value="1"/>
</dbReference>
<sequence>MERSARRTILAVPGSNPRMIDKARALSCDAVLLDLEDAVAAGAKDAARQQVVEALVSGGWGGRARTVRVNAWSTPWTHRDVIDIVAGAGSELDAIVLPKADHPGHVQALSLLLDQLEVLHGLPVGRIGIEAQIESAAALRRIDEIASASPRLLSLVLGPADLMASLGIRTLRVGDQPPGYAPGDAYHHALMTILVAARAHGVQAIDGPFVDIDDPEAFERAARRTAALGYDGKWVIHPSQIERGNAAFTPSGEELDRARRLLGAYEEATSREGGARGAIMLDGEMVDEAGRALARSIVARSEVSRSMQEGGRS</sequence>
<evidence type="ECO:0000256" key="2">
    <source>
        <dbReference type="ARBA" id="ARBA00022723"/>
    </source>
</evidence>
<keyword evidence="7" id="KW-0456">Lyase</keyword>
<evidence type="ECO:0000259" key="6">
    <source>
        <dbReference type="Pfam" id="PF03328"/>
    </source>
</evidence>
<evidence type="ECO:0000256" key="4">
    <source>
        <dbReference type="PIRSR" id="PIRSR015582-1"/>
    </source>
</evidence>
<comment type="caution">
    <text evidence="7">The sequence shown here is derived from an EMBL/GenBank/DDBJ whole genome shotgun (WGS) entry which is preliminary data.</text>
</comment>
<feature type="binding site" evidence="5">
    <location>
        <position position="161"/>
    </location>
    <ligand>
        <name>Mg(2+)</name>
        <dbReference type="ChEBI" id="CHEBI:18420"/>
    </ligand>
</feature>
<feature type="binding site" evidence="4">
    <location>
        <position position="134"/>
    </location>
    <ligand>
        <name>substrate</name>
    </ligand>
</feature>
<proteinExistence type="predicted"/>
<accession>A0A927JCV0</accession>
<dbReference type="GO" id="GO:0006107">
    <property type="term" value="P:oxaloacetate metabolic process"/>
    <property type="evidence" value="ECO:0007669"/>
    <property type="project" value="TreeGrafter"/>
</dbReference>
<evidence type="ECO:0000313" key="7">
    <source>
        <dbReference type="EMBL" id="MBD8506297.1"/>
    </source>
</evidence>
<dbReference type="Pfam" id="PF03328">
    <property type="entry name" value="HpcH_HpaI"/>
    <property type="match status" value="1"/>
</dbReference>
<organism evidence="7 8">
    <name type="scientific">Lolliginicoccus lacisalsi</name>
    <dbReference type="NCBI Taxonomy" id="2742202"/>
    <lineage>
        <taxon>Bacteria</taxon>
        <taxon>Bacillati</taxon>
        <taxon>Actinomycetota</taxon>
        <taxon>Actinomycetes</taxon>
        <taxon>Mycobacteriales</taxon>
        <taxon>Hoyosellaceae</taxon>
        <taxon>Lolliginicoccus</taxon>
    </lineage>
</organism>
<evidence type="ECO:0000256" key="3">
    <source>
        <dbReference type="ARBA" id="ARBA00022842"/>
    </source>
</evidence>
<gene>
    <name evidence="7" type="ORF">HT102_07365</name>
</gene>
<dbReference type="PANTHER" id="PTHR32308:SF10">
    <property type="entry name" value="CITRATE LYASE SUBUNIT BETA"/>
    <property type="match status" value="1"/>
</dbReference>
<feature type="binding site" evidence="4">
    <location>
        <position position="68"/>
    </location>
    <ligand>
        <name>substrate</name>
    </ligand>
</feature>
<dbReference type="Proteomes" id="UP000642993">
    <property type="component" value="Unassembled WGS sequence"/>
</dbReference>
<keyword evidence="2 5" id="KW-0479">Metal-binding</keyword>
<comment type="cofactor">
    <cofactor evidence="1">
        <name>Mg(2+)</name>
        <dbReference type="ChEBI" id="CHEBI:18420"/>
    </cofactor>
</comment>
<keyword evidence="8" id="KW-1185">Reference proteome</keyword>
<dbReference type="Gene3D" id="3.20.20.60">
    <property type="entry name" value="Phosphoenolpyruvate-binding domains"/>
    <property type="match status" value="1"/>
</dbReference>